<feature type="transmembrane region" description="Helical" evidence="1">
    <location>
        <begin position="770"/>
        <end position="792"/>
    </location>
</feature>
<keyword evidence="3" id="KW-1185">Reference proteome</keyword>
<keyword evidence="1" id="KW-0472">Membrane</keyword>
<dbReference type="AlphaFoldDB" id="A0AAE0BPK1"/>
<comment type="caution">
    <text evidence="2">The sequence shown here is derived from an EMBL/GenBank/DDBJ whole genome shotgun (WGS) entry which is preliminary data.</text>
</comment>
<reference evidence="2 3" key="1">
    <citation type="journal article" date="2015" name="Genome Biol. Evol.">
        <title>Comparative Genomics of a Bacterivorous Green Alga Reveals Evolutionary Causalities and Consequences of Phago-Mixotrophic Mode of Nutrition.</title>
        <authorList>
            <person name="Burns J.A."/>
            <person name="Paasch A."/>
            <person name="Narechania A."/>
            <person name="Kim E."/>
        </authorList>
    </citation>
    <scope>NUCLEOTIDE SEQUENCE [LARGE SCALE GENOMIC DNA]</scope>
    <source>
        <strain evidence="2 3">PLY_AMNH</strain>
    </source>
</reference>
<dbReference type="Proteomes" id="UP001190700">
    <property type="component" value="Unassembled WGS sequence"/>
</dbReference>
<dbReference type="EMBL" id="LGRX02033657">
    <property type="protein sequence ID" value="KAK3240391.1"/>
    <property type="molecule type" value="Genomic_DNA"/>
</dbReference>
<keyword evidence="1" id="KW-0812">Transmembrane</keyword>
<keyword evidence="1" id="KW-1133">Transmembrane helix</keyword>
<organism evidence="2 3">
    <name type="scientific">Cymbomonas tetramitiformis</name>
    <dbReference type="NCBI Taxonomy" id="36881"/>
    <lineage>
        <taxon>Eukaryota</taxon>
        <taxon>Viridiplantae</taxon>
        <taxon>Chlorophyta</taxon>
        <taxon>Pyramimonadophyceae</taxon>
        <taxon>Pyramimonadales</taxon>
        <taxon>Pyramimonadaceae</taxon>
        <taxon>Cymbomonas</taxon>
    </lineage>
</organism>
<evidence type="ECO:0000313" key="3">
    <source>
        <dbReference type="Proteomes" id="UP001190700"/>
    </source>
</evidence>
<sequence length="811" mass="87685">MLSKHSHLSQHISQNPFVCGDSVFTRVSLDASTNLVNVEFTSPPPASQPPLKQYAFKIAFGDTAKVLTKLENWGSNAIPHFDLSYETADDDDEAAAPMTQTCSADFLKKGRPASADPSTILLPAIDLECAAATTGIDAGVTWSTEVYQSAGNSVIADTRCGNNAPIVWRLKIPLARFLEIKHDLGATEVGSASAEGKVIEVPFEIIETATSNDGMVSSRSIQQRMKIVLTDRVFISAKSYDDALTSDVRFLLAESKVVRQSWYAENFQLSVQLHAYILGSNDMISDIELGDLPDARLTIKSQNDAGGVVANTPEGVMFASSSNDPNSSVCSIKKKTDTSSAAISHTEVPLLNPVPGVYYKNTFDVLCDFSLGTAEGGALTSKDAVDIHAVIDFPYTVYAATATENERYLVSDPLRTHTISQSLRLQSNALEQFDTRVPLISQLYWMHPRSVDKTRYISLADWTPDTLRTAVLPAVLSPVYNSDPTEIDSVPANMGLDGPLQHLTHIDRGSMLAMYTTMQNAADRAVYKLESLLTLLMVVKKITSFAGNPSVSQWTELSPNKETSTNLCSLEQLKSSKQLKSYSILQMNSNRLGSELEDANIASQLQTGTGVQAPDIFRVNGGLANSDVVHTTHGANFPDRATNAIVTPLMAEFNLDLNAIESAPADYSFTICQVVVADLRDPFSDALQPHSATRRMLLQSITTPSAQTADGVVQQTGANFEIRPAGFQMFDPPPPSDVHNGGDGLKIGDISTNGLLSFSSEGNSQVTESLVMAVTILSATLAVCVLIIGILLSCRRRQSASRLSRSDEPRK</sequence>
<evidence type="ECO:0000256" key="1">
    <source>
        <dbReference type="SAM" id="Phobius"/>
    </source>
</evidence>
<accession>A0AAE0BPK1</accession>
<evidence type="ECO:0000313" key="2">
    <source>
        <dbReference type="EMBL" id="KAK3240391.1"/>
    </source>
</evidence>
<protein>
    <submittedName>
        <fullName evidence="2">Uncharacterized protein</fullName>
    </submittedName>
</protein>
<gene>
    <name evidence="2" type="ORF">CYMTET_49753</name>
</gene>
<proteinExistence type="predicted"/>
<name>A0AAE0BPK1_9CHLO</name>